<organism evidence="1 2">
    <name type="scientific">Camellia sinensis</name>
    <name type="common">Tea plant</name>
    <name type="synonym">Thea sinensis</name>
    <dbReference type="NCBI Taxonomy" id="4442"/>
    <lineage>
        <taxon>Eukaryota</taxon>
        <taxon>Viridiplantae</taxon>
        <taxon>Streptophyta</taxon>
        <taxon>Embryophyta</taxon>
        <taxon>Tracheophyta</taxon>
        <taxon>Spermatophyta</taxon>
        <taxon>Magnoliopsida</taxon>
        <taxon>eudicotyledons</taxon>
        <taxon>Gunneridae</taxon>
        <taxon>Pentapetalae</taxon>
        <taxon>asterids</taxon>
        <taxon>Ericales</taxon>
        <taxon>Theaceae</taxon>
        <taxon>Camellia</taxon>
    </lineage>
</organism>
<accession>A0A7J7G1W0</accession>
<name>A0A7J7G1W0_CAMSI</name>
<reference evidence="2" key="1">
    <citation type="journal article" date="2020" name="Nat. Commun.">
        <title>Genome assembly of wild tea tree DASZ reveals pedigree and selection history of tea varieties.</title>
        <authorList>
            <person name="Zhang W."/>
            <person name="Zhang Y."/>
            <person name="Qiu H."/>
            <person name="Guo Y."/>
            <person name="Wan H."/>
            <person name="Zhang X."/>
            <person name="Scossa F."/>
            <person name="Alseekh S."/>
            <person name="Zhang Q."/>
            <person name="Wang P."/>
            <person name="Xu L."/>
            <person name="Schmidt M.H."/>
            <person name="Jia X."/>
            <person name="Li D."/>
            <person name="Zhu A."/>
            <person name="Guo F."/>
            <person name="Chen W."/>
            <person name="Ni D."/>
            <person name="Usadel B."/>
            <person name="Fernie A.R."/>
            <person name="Wen W."/>
        </authorList>
    </citation>
    <scope>NUCLEOTIDE SEQUENCE [LARGE SCALE GENOMIC DNA]</scope>
    <source>
        <strain evidence="2">cv. G240</strain>
    </source>
</reference>
<evidence type="ECO:0000313" key="1">
    <source>
        <dbReference type="EMBL" id="KAF5933728.1"/>
    </source>
</evidence>
<evidence type="ECO:0000313" key="2">
    <source>
        <dbReference type="Proteomes" id="UP000593564"/>
    </source>
</evidence>
<dbReference type="Proteomes" id="UP000593564">
    <property type="component" value="Unassembled WGS sequence"/>
</dbReference>
<proteinExistence type="predicted"/>
<evidence type="ECO:0008006" key="3">
    <source>
        <dbReference type="Google" id="ProtNLM"/>
    </source>
</evidence>
<dbReference type="AlphaFoldDB" id="A0A7J7G1W0"/>
<comment type="caution">
    <text evidence="1">The sequence shown here is derived from an EMBL/GenBank/DDBJ whole genome shotgun (WGS) entry which is preliminary data.</text>
</comment>
<protein>
    <recommendedName>
        <fullName evidence="3">Retrotransposon gag domain-containing protein</fullName>
    </recommendedName>
</protein>
<dbReference type="EMBL" id="JACBKZ010000014">
    <property type="protein sequence ID" value="KAF5933728.1"/>
    <property type="molecule type" value="Genomic_DNA"/>
</dbReference>
<reference evidence="1 2" key="2">
    <citation type="submission" date="2020-07" db="EMBL/GenBank/DDBJ databases">
        <title>Genome assembly of wild tea tree DASZ reveals pedigree and selection history of tea varieties.</title>
        <authorList>
            <person name="Zhang W."/>
        </authorList>
    </citation>
    <scope>NUCLEOTIDE SEQUENCE [LARGE SCALE GENOMIC DNA]</scope>
    <source>
        <strain evidence="2">cv. G240</strain>
        <tissue evidence="1">Leaf</tissue>
    </source>
</reference>
<sequence>MHVQARNGDPEFRSRKTDLVLGFVLKLLNYVVLLAPISNPTRVNLSTSSIIRYAFELLTNPLWKRNYDIFDPGDHDFEVITSGNFLSKFENSKALLIQKSIAMETNLNWHVIVSRYVILGLKSSSSGFKMKETYDVDWIHGFLGVLLEGHLINAVSNWNSSNATGRMPRRGSSDFPPSTREELRKQLVELRQGTTPLVQFEAWFANLSRFAPELVETEELRCSEFESRLCDDIRERIAGSWHRSYSGLVKAAAHVEAAVLVMGQNREEAISATPVTQRVGRPFKRQKGFNPQQFLRAQSGSTFPVL</sequence>
<gene>
    <name evidence="1" type="ORF">HYC85_029899</name>
</gene>
<keyword evidence="2" id="KW-1185">Reference proteome</keyword>